<reference evidence="2" key="2">
    <citation type="submission" date="2021-04" db="EMBL/GenBank/DDBJ databases">
        <authorList>
            <person name="Gilroy R."/>
        </authorList>
    </citation>
    <scope>NUCLEOTIDE SEQUENCE</scope>
    <source>
        <strain evidence="2">ChiSjej2B20-11307</strain>
    </source>
</reference>
<comment type="caution">
    <text evidence="2">The sequence shown here is derived from an EMBL/GenBank/DDBJ whole genome shotgun (WGS) entry which is preliminary data.</text>
</comment>
<evidence type="ECO:0000256" key="1">
    <source>
        <dbReference type="SAM" id="Coils"/>
    </source>
</evidence>
<feature type="coiled-coil region" evidence="1">
    <location>
        <begin position="1"/>
        <end position="28"/>
    </location>
</feature>
<reference evidence="2" key="1">
    <citation type="journal article" date="2021" name="PeerJ">
        <title>Extensive microbial diversity within the chicken gut microbiome revealed by metagenomics and culture.</title>
        <authorList>
            <person name="Gilroy R."/>
            <person name="Ravi A."/>
            <person name="Getino M."/>
            <person name="Pursley I."/>
            <person name="Horton D.L."/>
            <person name="Alikhan N.F."/>
            <person name="Baker D."/>
            <person name="Gharbi K."/>
            <person name="Hall N."/>
            <person name="Watson M."/>
            <person name="Adriaenssens E.M."/>
            <person name="Foster-Nyarko E."/>
            <person name="Jarju S."/>
            <person name="Secka A."/>
            <person name="Antonio M."/>
            <person name="Oren A."/>
            <person name="Chaudhuri R.R."/>
            <person name="La Ragione R."/>
            <person name="Hildebrand F."/>
            <person name="Pallen M.J."/>
        </authorList>
    </citation>
    <scope>NUCLEOTIDE SEQUENCE</scope>
    <source>
        <strain evidence="2">ChiSjej2B20-11307</strain>
    </source>
</reference>
<name>A0A9D2H8S3_9FIRM</name>
<organism evidence="2 3">
    <name type="scientific">Candidatus Mediterraneibacter pullicola</name>
    <dbReference type="NCBI Taxonomy" id="2838682"/>
    <lineage>
        <taxon>Bacteria</taxon>
        <taxon>Bacillati</taxon>
        <taxon>Bacillota</taxon>
        <taxon>Clostridia</taxon>
        <taxon>Lachnospirales</taxon>
        <taxon>Lachnospiraceae</taxon>
        <taxon>Mediterraneibacter</taxon>
    </lineage>
</organism>
<dbReference type="EMBL" id="DXAK01000005">
    <property type="protein sequence ID" value="HJA05741.1"/>
    <property type="molecule type" value="Genomic_DNA"/>
</dbReference>
<dbReference type="Proteomes" id="UP000824223">
    <property type="component" value="Unassembled WGS sequence"/>
</dbReference>
<protein>
    <submittedName>
        <fullName evidence="2">Uncharacterized protein</fullName>
    </submittedName>
</protein>
<evidence type="ECO:0000313" key="3">
    <source>
        <dbReference type="Proteomes" id="UP000824223"/>
    </source>
</evidence>
<gene>
    <name evidence="2" type="ORF">H9798_01140</name>
</gene>
<keyword evidence="1" id="KW-0175">Coiled coil</keyword>
<proteinExistence type="predicted"/>
<sequence length="122" mass="14460">MKIGKKELENLRNELEELLDFIKGMEQGELPHFYRYFNTMKLNIEMFFMIGCDDIADLFPVLERDWKASHMMFIGVQDYDPREGRPDLDPMVCLYFARLVAEVGKYFERGRAEFVRGEALGY</sequence>
<dbReference type="AlphaFoldDB" id="A0A9D2H8S3"/>
<accession>A0A9D2H8S3</accession>
<evidence type="ECO:0000313" key="2">
    <source>
        <dbReference type="EMBL" id="HJA05741.1"/>
    </source>
</evidence>